<keyword evidence="1" id="KW-0963">Cytoplasm</keyword>
<reference evidence="2 3" key="1">
    <citation type="submission" date="2018-07" db="EMBL/GenBank/DDBJ databases">
        <title>Crenobacter cavernae sp. nov., isolated from a karst cave.</title>
        <authorList>
            <person name="Zhu H."/>
        </authorList>
    </citation>
    <scope>NUCLEOTIDE SEQUENCE [LARGE SCALE GENOMIC DNA]</scope>
    <source>
        <strain evidence="2 3">K1W11S-77</strain>
    </source>
</reference>
<dbReference type="PANTHER" id="PTHR38693:SF1">
    <property type="entry name" value="UBIQUINONE BIOSYNTHESIS ACCESSORY FACTOR UBIJ"/>
    <property type="match status" value="1"/>
</dbReference>
<dbReference type="UniPathway" id="UPA00232"/>
<comment type="subcellular location">
    <subcellularLocation>
        <location evidence="1">Cytoplasm</location>
    </subcellularLocation>
</comment>
<organism evidence="2 3">
    <name type="scientific">Crenobacter cavernae</name>
    <dbReference type="NCBI Taxonomy" id="2290923"/>
    <lineage>
        <taxon>Bacteria</taxon>
        <taxon>Pseudomonadati</taxon>
        <taxon>Pseudomonadota</taxon>
        <taxon>Betaproteobacteria</taxon>
        <taxon>Neisseriales</taxon>
        <taxon>Neisseriaceae</taxon>
        <taxon>Crenobacter</taxon>
    </lineage>
</organism>
<evidence type="ECO:0000313" key="3">
    <source>
        <dbReference type="Proteomes" id="UP000254537"/>
    </source>
</evidence>
<keyword evidence="1" id="KW-0831">Ubiquinone biosynthesis</keyword>
<accession>A0A345YA38</accession>
<dbReference type="GO" id="GO:0006744">
    <property type="term" value="P:ubiquinone biosynthetic process"/>
    <property type="evidence" value="ECO:0007669"/>
    <property type="project" value="UniProtKB-UniRule"/>
</dbReference>
<dbReference type="RefSeq" id="WP_115434707.1">
    <property type="nucleotide sequence ID" value="NZ_CP031337.1"/>
</dbReference>
<evidence type="ECO:0000313" key="2">
    <source>
        <dbReference type="EMBL" id="AXK40790.1"/>
    </source>
</evidence>
<dbReference type="Proteomes" id="UP000254537">
    <property type="component" value="Chromosome"/>
</dbReference>
<comment type="pathway">
    <text evidence="1">Cofactor biosynthesis; ubiquinone biosynthesis.</text>
</comment>
<dbReference type="InterPro" id="IPR038989">
    <property type="entry name" value="UbiJ"/>
</dbReference>
<dbReference type="GO" id="GO:0005737">
    <property type="term" value="C:cytoplasm"/>
    <property type="evidence" value="ECO:0007669"/>
    <property type="project" value="UniProtKB-SubCell"/>
</dbReference>
<sequence>MRLSIAVFNHLINQHPVLRAELATRAGRRVAVRLPPLSVEGVITEEGWLAACEGEPEATVRLKHGAAISTLTGREPALSDVLLEGDAELASLVARVIAKLKWDATEDASRLVGDAAAHRLETVVKGVLGFKGAVGWRLAENWLEHLREEAPLLAKKHDVNRFVAEVDALRDDIERCDKRLARLEAACQAPIEKGD</sequence>
<dbReference type="HAMAP" id="MF_02215">
    <property type="entry name" value="UbiJ"/>
    <property type="match status" value="1"/>
</dbReference>
<dbReference type="OrthoDB" id="8525483at2"/>
<comment type="similarity">
    <text evidence="1">Belongs to the UbiJ family.</text>
</comment>
<dbReference type="EMBL" id="CP031337">
    <property type="protein sequence ID" value="AXK40790.1"/>
    <property type="molecule type" value="Genomic_DNA"/>
</dbReference>
<evidence type="ECO:0000256" key="1">
    <source>
        <dbReference type="HAMAP-Rule" id="MF_02215"/>
    </source>
</evidence>
<dbReference type="PANTHER" id="PTHR38693">
    <property type="entry name" value="UBIQUINONE BIOSYNTHESIS PROTEIN UBIJ"/>
    <property type="match status" value="1"/>
</dbReference>
<comment type="function">
    <text evidence="1">Required for ubiquinone (coenzyme Q) biosynthesis. Binds hydrophobic ubiquinone biosynthetic intermediates via its SCP2 domain and is essential for the stability of the Ubi complex. May constitute a docking platform where Ubi enzymes assemble and access their SCP2-bound polyprenyl substrates.</text>
</comment>
<dbReference type="KEGG" id="ccah:DWG20_02165"/>
<proteinExistence type="inferred from homology"/>
<gene>
    <name evidence="1" type="primary">ubiJ</name>
    <name evidence="2" type="ORF">DWG20_02165</name>
</gene>
<dbReference type="AlphaFoldDB" id="A0A345YA38"/>
<protein>
    <recommendedName>
        <fullName evidence="1">Ubiquinone biosynthesis accessory factor UbiJ</fullName>
    </recommendedName>
</protein>
<name>A0A345YA38_9NEIS</name>